<feature type="binding site" evidence="13">
    <location>
        <position position="62"/>
    </location>
    <ligand>
        <name>Mg(2+)</name>
        <dbReference type="ChEBI" id="CHEBI:18420"/>
    </ligand>
</feature>
<keyword evidence="8 13" id="KW-0460">Magnesium</keyword>
<comment type="cofactor">
    <cofactor evidence="13">
        <name>Mg(2+)</name>
        <dbReference type="ChEBI" id="CHEBI:18420"/>
    </cofactor>
    <text evidence="13">Binds 1 Mg(2+) ion per subunit.</text>
</comment>
<evidence type="ECO:0000256" key="5">
    <source>
        <dbReference type="ARBA" id="ARBA00022759"/>
    </source>
</evidence>
<keyword evidence="3 13" id="KW-0540">Nuclease</keyword>
<gene>
    <name evidence="13" type="primary">recU</name>
    <name evidence="14" type="ORF">SAMN04487772_10678</name>
</gene>
<reference evidence="14 15" key="1">
    <citation type="submission" date="2016-10" db="EMBL/GenBank/DDBJ databases">
        <authorList>
            <person name="de Groot N.N."/>
        </authorList>
    </citation>
    <scope>NUCLEOTIDE SEQUENCE [LARGE SCALE GENOMIC DNA]</scope>
    <source>
        <strain evidence="14 15">DSM 1801</strain>
    </source>
</reference>
<keyword evidence="10 13" id="KW-0234">DNA repair</keyword>
<organism evidence="14 15">
    <name type="scientific">[Clostridium] polysaccharolyticum</name>
    <dbReference type="NCBI Taxonomy" id="29364"/>
    <lineage>
        <taxon>Bacteria</taxon>
        <taxon>Bacillati</taxon>
        <taxon>Bacillota</taxon>
        <taxon>Clostridia</taxon>
        <taxon>Lachnospirales</taxon>
        <taxon>Lachnospiraceae</taxon>
    </lineage>
</organism>
<dbReference type="STRING" id="29364.SAMN04487772_10678"/>
<feature type="site" description="Transition state stabilizer" evidence="13">
    <location>
        <position position="79"/>
    </location>
</feature>
<sequence>MPAWNSRGLRGQTLEELINLTNQKYMENKLALIQKIPTPIKPMRIDSQTRQITLAFFEQRSTVDYIGAVQGIPVCFDAKECTQDTFPLQNIHEHQIGFMQQFEEQGGISFLLIYYSCKDIFYYLTYKDLMKFWKRAKNGGRKSFCYNELDARYQLSTYNGVCVHYLEGIQRDLEER</sequence>
<keyword evidence="5 13" id="KW-0255">Endonuclease</keyword>
<dbReference type="GO" id="GO:0000287">
    <property type="term" value="F:magnesium ion binding"/>
    <property type="evidence" value="ECO:0007669"/>
    <property type="project" value="UniProtKB-UniRule"/>
</dbReference>
<comment type="subcellular location">
    <subcellularLocation>
        <location evidence="1 13">Cytoplasm</location>
    </subcellularLocation>
</comment>
<evidence type="ECO:0000256" key="2">
    <source>
        <dbReference type="ARBA" id="ARBA00022490"/>
    </source>
</evidence>
<proteinExistence type="inferred from homology"/>
<evidence type="ECO:0000256" key="11">
    <source>
        <dbReference type="ARBA" id="ARBA00023447"/>
    </source>
</evidence>
<name>A0A1I0AZG0_9FIRM</name>
<keyword evidence="15" id="KW-1185">Reference proteome</keyword>
<dbReference type="RefSeq" id="WP_092477270.1">
    <property type="nucleotide sequence ID" value="NZ_FOHN01000006.1"/>
</dbReference>
<dbReference type="SUPFAM" id="SSF52980">
    <property type="entry name" value="Restriction endonuclease-like"/>
    <property type="match status" value="1"/>
</dbReference>
<evidence type="ECO:0000256" key="1">
    <source>
        <dbReference type="ARBA" id="ARBA00004496"/>
    </source>
</evidence>
<dbReference type="CDD" id="cd22354">
    <property type="entry name" value="RecU-like"/>
    <property type="match status" value="1"/>
</dbReference>
<comment type="catalytic activity">
    <reaction evidence="13">
        <text>Endonucleolytic cleavage at a junction such as a reciprocal single-stranded crossover between two homologous DNA duplexes (Holliday junction).</text>
        <dbReference type="EC" id="3.1.21.10"/>
    </reaction>
</comment>
<evidence type="ECO:0000313" key="15">
    <source>
        <dbReference type="Proteomes" id="UP000199800"/>
    </source>
</evidence>
<feature type="binding site" evidence="13">
    <location>
        <position position="95"/>
    </location>
    <ligand>
        <name>Mg(2+)</name>
        <dbReference type="ChEBI" id="CHEBI:18420"/>
    </ligand>
</feature>
<evidence type="ECO:0000256" key="4">
    <source>
        <dbReference type="ARBA" id="ARBA00022723"/>
    </source>
</evidence>
<evidence type="ECO:0000256" key="12">
    <source>
        <dbReference type="ARBA" id="ARBA00029523"/>
    </source>
</evidence>
<dbReference type="GO" id="GO:0005737">
    <property type="term" value="C:cytoplasm"/>
    <property type="evidence" value="ECO:0007669"/>
    <property type="project" value="UniProtKB-SubCell"/>
</dbReference>
<dbReference type="PIRSF" id="PIRSF037785">
    <property type="entry name" value="RecU"/>
    <property type="match status" value="1"/>
</dbReference>
<comment type="similarity">
    <text evidence="11 13">Belongs to the RecU family.</text>
</comment>
<keyword evidence="2 13" id="KW-0963">Cytoplasm</keyword>
<dbReference type="GO" id="GO:0008821">
    <property type="term" value="F:crossover junction DNA endonuclease activity"/>
    <property type="evidence" value="ECO:0007669"/>
    <property type="project" value="UniProtKB-EC"/>
</dbReference>
<evidence type="ECO:0000256" key="10">
    <source>
        <dbReference type="ARBA" id="ARBA00023204"/>
    </source>
</evidence>
<dbReference type="InterPro" id="IPR011335">
    <property type="entry name" value="Restrct_endonuc-II-like"/>
</dbReference>
<dbReference type="GO" id="GO:0006310">
    <property type="term" value="P:DNA recombination"/>
    <property type="evidence" value="ECO:0007669"/>
    <property type="project" value="UniProtKB-UniRule"/>
</dbReference>
<keyword evidence="9 13" id="KW-0233">DNA recombination</keyword>
<dbReference type="Gene3D" id="3.40.1350.10">
    <property type="match status" value="1"/>
</dbReference>
<evidence type="ECO:0000256" key="7">
    <source>
        <dbReference type="ARBA" id="ARBA00022801"/>
    </source>
</evidence>
<dbReference type="GO" id="GO:0006281">
    <property type="term" value="P:DNA repair"/>
    <property type="evidence" value="ECO:0007669"/>
    <property type="project" value="UniProtKB-UniRule"/>
</dbReference>
<feature type="binding site" evidence="13">
    <location>
        <position position="64"/>
    </location>
    <ligand>
        <name>Mg(2+)</name>
        <dbReference type="ChEBI" id="CHEBI:18420"/>
    </ligand>
</feature>
<dbReference type="OrthoDB" id="9783592at2"/>
<dbReference type="InterPro" id="IPR004612">
    <property type="entry name" value="Resolv_RecU"/>
</dbReference>
<evidence type="ECO:0000256" key="8">
    <source>
        <dbReference type="ARBA" id="ARBA00022842"/>
    </source>
</evidence>
<evidence type="ECO:0000256" key="6">
    <source>
        <dbReference type="ARBA" id="ARBA00022763"/>
    </source>
</evidence>
<dbReference type="EMBL" id="FOHN01000006">
    <property type="protein sequence ID" value="SES99029.1"/>
    <property type="molecule type" value="Genomic_DNA"/>
</dbReference>
<dbReference type="EC" id="3.1.21.10" evidence="13"/>
<evidence type="ECO:0000256" key="9">
    <source>
        <dbReference type="ARBA" id="ARBA00023172"/>
    </source>
</evidence>
<accession>A0A1I0AZG0</accession>
<dbReference type="InterPro" id="IPR011856">
    <property type="entry name" value="tRNA_endonuc-like_dom_sf"/>
</dbReference>
<dbReference type="AlphaFoldDB" id="A0A1I0AZG0"/>
<protein>
    <recommendedName>
        <fullName evidence="12 13">Holliday junction resolvase RecU</fullName>
        <ecNumber evidence="13">3.1.21.10</ecNumber>
    </recommendedName>
    <alternativeName>
        <fullName evidence="13">Recombination protein U homolog</fullName>
    </alternativeName>
</protein>
<comment type="function">
    <text evidence="13">Endonuclease that resolves Holliday junction intermediates in genetic recombination. Cleaves mobile four-strand junctions by introducing symmetrical nicks in paired strands. Promotes annealing of linear ssDNA with homologous dsDNA. Required for DNA repair, homologous recombination and chromosome segregation.</text>
</comment>
<dbReference type="Pfam" id="PF03838">
    <property type="entry name" value="RecU"/>
    <property type="match status" value="1"/>
</dbReference>
<evidence type="ECO:0000313" key="14">
    <source>
        <dbReference type="EMBL" id="SES99029.1"/>
    </source>
</evidence>
<keyword evidence="6 13" id="KW-0227">DNA damage</keyword>
<dbReference type="GO" id="GO:0007059">
    <property type="term" value="P:chromosome segregation"/>
    <property type="evidence" value="ECO:0007669"/>
    <property type="project" value="UniProtKB-UniRule"/>
</dbReference>
<keyword evidence="7 13" id="KW-0378">Hydrolase</keyword>
<evidence type="ECO:0000256" key="3">
    <source>
        <dbReference type="ARBA" id="ARBA00022722"/>
    </source>
</evidence>
<evidence type="ECO:0000256" key="13">
    <source>
        <dbReference type="HAMAP-Rule" id="MF_00130"/>
    </source>
</evidence>
<keyword evidence="4 13" id="KW-0479">Metal-binding</keyword>
<dbReference type="HAMAP" id="MF_00130">
    <property type="entry name" value="RecU"/>
    <property type="match status" value="1"/>
</dbReference>
<feature type="binding site" evidence="13">
    <location>
        <position position="77"/>
    </location>
    <ligand>
        <name>Mg(2+)</name>
        <dbReference type="ChEBI" id="CHEBI:18420"/>
    </ligand>
</feature>
<dbReference type="Proteomes" id="UP000199800">
    <property type="component" value="Unassembled WGS sequence"/>
</dbReference>
<dbReference type="GO" id="GO:0003676">
    <property type="term" value="F:nucleic acid binding"/>
    <property type="evidence" value="ECO:0007669"/>
    <property type="project" value="InterPro"/>
</dbReference>